<feature type="region of interest" description="Disordered" evidence="1">
    <location>
        <begin position="1"/>
        <end position="25"/>
    </location>
</feature>
<feature type="compositionally biased region" description="Polar residues" evidence="1">
    <location>
        <begin position="1"/>
        <end position="10"/>
    </location>
</feature>
<dbReference type="Proteomes" id="UP000242637">
    <property type="component" value="Chromosome 1"/>
</dbReference>
<evidence type="ECO:0000313" key="5">
    <source>
        <dbReference type="Proteomes" id="UP000254118"/>
    </source>
</evidence>
<evidence type="ECO:0000256" key="1">
    <source>
        <dbReference type="SAM" id="MobiDB-lite"/>
    </source>
</evidence>
<dbReference type="KEGG" id="dco:SAMEA4475696_0099"/>
<dbReference type="Proteomes" id="UP000254118">
    <property type="component" value="Unassembled WGS sequence"/>
</dbReference>
<organism evidence="2 4">
    <name type="scientific">Dermatophilus congolensis</name>
    <dbReference type="NCBI Taxonomy" id="1863"/>
    <lineage>
        <taxon>Bacteria</taxon>
        <taxon>Bacillati</taxon>
        <taxon>Actinomycetota</taxon>
        <taxon>Actinomycetes</taxon>
        <taxon>Micrococcales</taxon>
        <taxon>Dermatophilaceae</taxon>
        <taxon>Dermatophilus</taxon>
    </lineage>
</organism>
<evidence type="ECO:0000313" key="4">
    <source>
        <dbReference type="Proteomes" id="UP000242637"/>
    </source>
</evidence>
<proteinExistence type="predicted"/>
<evidence type="ECO:0000313" key="2">
    <source>
        <dbReference type="EMBL" id="SNV16922.1"/>
    </source>
</evidence>
<dbReference type="GeneID" id="63458410"/>
<protein>
    <submittedName>
        <fullName evidence="2">Uncharacterized protein</fullName>
    </submittedName>
</protein>
<dbReference type="EMBL" id="LT906453">
    <property type="protein sequence ID" value="SNV16922.1"/>
    <property type="molecule type" value="Genomic_DNA"/>
</dbReference>
<gene>
    <name evidence="3" type="ORF">NCTC7915_01844</name>
    <name evidence="2" type="ORF">SAMEA4475696_00099</name>
</gene>
<accession>A0A239V4C1</accession>
<evidence type="ECO:0000313" key="3">
    <source>
        <dbReference type="EMBL" id="STD12800.1"/>
    </source>
</evidence>
<dbReference type="EMBL" id="UFYA01000001">
    <property type="protein sequence ID" value="STD12800.1"/>
    <property type="molecule type" value="Genomic_DNA"/>
</dbReference>
<reference evidence="3 5" key="2">
    <citation type="submission" date="2018-06" db="EMBL/GenBank/DDBJ databases">
        <authorList>
            <consortium name="Pathogen Informatics"/>
            <person name="Doyle S."/>
        </authorList>
    </citation>
    <scope>NUCLEOTIDE SEQUENCE [LARGE SCALE GENOMIC DNA]</scope>
    <source>
        <strain evidence="3 5">NCTC7915</strain>
    </source>
</reference>
<reference evidence="2 4" key="1">
    <citation type="submission" date="2017-06" db="EMBL/GenBank/DDBJ databases">
        <authorList>
            <consortium name="Pathogen Informatics"/>
        </authorList>
    </citation>
    <scope>NUCLEOTIDE SEQUENCE [LARGE SCALE GENOMIC DNA]</scope>
    <source>
        <strain evidence="2 4">NCTC13039</strain>
    </source>
</reference>
<sequence length="130" mass="14858">MRTTYSSTARSTKHQPRRAETDARLARPTRRYSVLNDFRYLTADDVELLRAATGEAADREDPKSQFAQQLALDRRRGDLERDAPVTATYLRDASVRIERENAGRVAFRNPYAGKAYERAVNWLVKRGLVG</sequence>
<dbReference type="AlphaFoldDB" id="A0A239V4C1"/>
<keyword evidence="4" id="KW-1185">Reference proteome</keyword>
<name>A0A239V4C1_9MICO</name>
<dbReference type="RefSeq" id="WP_028326859.1">
    <property type="nucleotide sequence ID" value="NZ_JAAFNI010000001.1"/>
</dbReference>
<dbReference type="OrthoDB" id="5148283at2"/>
<dbReference type="STRING" id="1121387.GCA_000429885_00842"/>